<dbReference type="AlphaFoldDB" id="A0A8J7URT9"/>
<dbReference type="InterPro" id="IPR019209">
    <property type="entry name" value="DUF2098"/>
</dbReference>
<protein>
    <submittedName>
        <fullName evidence="1">Uncharacterized protein</fullName>
    </submittedName>
</protein>
<dbReference type="Proteomes" id="UP000740329">
    <property type="component" value="Unassembled WGS sequence"/>
</dbReference>
<gene>
    <name evidence="1" type="ORF">J3E07_001564</name>
</gene>
<proteinExistence type="predicted"/>
<dbReference type="EMBL" id="JAGGMV010000006">
    <property type="protein sequence ID" value="MBP2202123.1"/>
    <property type="molecule type" value="Genomic_DNA"/>
</dbReference>
<accession>A0A8J7URT9</accession>
<evidence type="ECO:0000313" key="1">
    <source>
        <dbReference type="EMBL" id="MBP2202123.1"/>
    </source>
</evidence>
<evidence type="ECO:0000313" key="2">
    <source>
        <dbReference type="Proteomes" id="UP000740329"/>
    </source>
</evidence>
<name>A0A8J7URT9_METVO</name>
<dbReference type="RefSeq" id="WP_209591643.1">
    <property type="nucleotide sequence ID" value="NZ_JAGGMU010000007.1"/>
</dbReference>
<organism evidence="1 2">
    <name type="scientific">Methanococcus voltae</name>
    <dbReference type="NCBI Taxonomy" id="2188"/>
    <lineage>
        <taxon>Archaea</taxon>
        <taxon>Methanobacteriati</taxon>
        <taxon>Methanobacteriota</taxon>
        <taxon>Methanomada group</taxon>
        <taxon>Methanococci</taxon>
        <taxon>Methanococcales</taxon>
        <taxon>Methanococcaceae</taxon>
        <taxon>Methanococcus</taxon>
    </lineage>
</organism>
<sequence>MPYDKNGKNIEIGNFARYINTGTEGVVKDFKNINNEKLIVLDNNLAYKPSLIEIVQNITQKNNSKKIEIKDDEINLSNSEDIDSCGAG</sequence>
<dbReference type="OrthoDB" id="52973at2157"/>
<reference evidence="1" key="1">
    <citation type="submission" date="2021-03" db="EMBL/GenBank/DDBJ databases">
        <title>Genomic Encyclopedia of Type Strains, Phase IV (KMG-V): Genome sequencing to study the core and pangenomes of soil and plant-associated prokaryotes.</title>
        <authorList>
            <person name="Whitman W."/>
        </authorList>
    </citation>
    <scope>NUCLEOTIDE SEQUENCE</scope>
    <source>
        <strain evidence="1">C4</strain>
    </source>
</reference>
<comment type="caution">
    <text evidence="1">The sequence shown here is derived from an EMBL/GenBank/DDBJ whole genome shotgun (WGS) entry which is preliminary data.</text>
</comment>
<dbReference type="Pfam" id="PF09871">
    <property type="entry name" value="DUF2098"/>
    <property type="match status" value="1"/>
</dbReference>